<evidence type="ECO:0000313" key="2">
    <source>
        <dbReference type="Proteomes" id="UP000007151"/>
    </source>
</evidence>
<name>A0A212EPY5_DANPL</name>
<dbReference type="KEGG" id="dpl:KGM_215659"/>
<accession>A0A212EPY5</accession>
<dbReference type="InParanoid" id="A0A212EPY5"/>
<protein>
    <submittedName>
        <fullName evidence="1">Uncharacterized protein</fullName>
    </submittedName>
</protein>
<proteinExistence type="predicted"/>
<dbReference type="EMBL" id="AGBW02013358">
    <property type="protein sequence ID" value="OWR43536.1"/>
    <property type="molecule type" value="Genomic_DNA"/>
</dbReference>
<evidence type="ECO:0000313" key="1">
    <source>
        <dbReference type="EMBL" id="OWR43536.1"/>
    </source>
</evidence>
<sequence>MKHTRPAKIVELLDSDDELPDDYYEEQTLPAYENDHRFDMIQFKWISKASPKKLTTKSIPTRQQSHVIIRPEKQSFRDRPIVNKGVLSKNDLYCIKSIEGYGDSTLIWFINFSILKDLQSNYTFLKSCLVNKYCSD</sequence>
<dbReference type="Proteomes" id="UP000007151">
    <property type="component" value="Unassembled WGS sequence"/>
</dbReference>
<dbReference type="AlphaFoldDB" id="A0A212EPY5"/>
<organism evidence="1 2">
    <name type="scientific">Danaus plexippus plexippus</name>
    <dbReference type="NCBI Taxonomy" id="278856"/>
    <lineage>
        <taxon>Eukaryota</taxon>
        <taxon>Metazoa</taxon>
        <taxon>Ecdysozoa</taxon>
        <taxon>Arthropoda</taxon>
        <taxon>Hexapoda</taxon>
        <taxon>Insecta</taxon>
        <taxon>Pterygota</taxon>
        <taxon>Neoptera</taxon>
        <taxon>Endopterygota</taxon>
        <taxon>Lepidoptera</taxon>
        <taxon>Glossata</taxon>
        <taxon>Ditrysia</taxon>
        <taxon>Papilionoidea</taxon>
        <taxon>Nymphalidae</taxon>
        <taxon>Danainae</taxon>
        <taxon>Danaini</taxon>
        <taxon>Danaina</taxon>
        <taxon>Danaus</taxon>
        <taxon>Danaus</taxon>
    </lineage>
</organism>
<keyword evidence="2" id="KW-1185">Reference proteome</keyword>
<comment type="caution">
    <text evidence="1">The sequence shown here is derived from an EMBL/GenBank/DDBJ whole genome shotgun (WGS) entry which is preliminary data.</text>
</comment>
<reference evidence="1 2" key="1">
    <citation type="journal article" date="2011" name="Cell">
        <title>The monarch butterfly genome yields insights into long-distance migration.</title>
        <authorList>
            <person name="Zhan S."/>
            <person name="Merlin C."/>
            <person name="Boore J.L."/>
            <person name="Reppert S.M."/>
        </authorList>
    </citation>
    <scope>NUCLEOTIDE SEQUENCE [LARGE SCALE GENOMIC DNA]</scope>
    <source>
        <strain evidence="1">F-2</strain>
    </source>
</reference>
<dbReference type="eggNOG" id="ENOG502T7JK">
    <property type="taxonomic scope" value="Eukaryota"/>
</dbReference>
<gene>
    <name evidence="1" type="ORF">KGM_215659</name>
</gene>